<dbReference type="AlphaFoldDB" id="A0A2T7CCC6"/>
<reference evidence="1 2" key="1">
    <citation type="submission" date="2018-04" db="EMBL/GenBank/DDBJ databases">
        <title>WGS assembly of Panicum hallii var. hallii HAL2.</title>
        <authorList>
            <person name="Lovell J."/>
            <person name="Jenkins J."/>
            <person name="Lowry D."/>
            <person name="Mamidi S."/>
            <person name="Sreedasyam A."/>
            <person name="Weng X."/>
            <person name="Barry K."/>
            <person name="Bonette J."/>
            <person name="Campitelli B."/>
            <person name="Daum C."/>
            <person name="Gordon S."/>
            <person name="Gould B."/>
            <person name="Lipzen A."/>
            <person name="MacQueen A."/>
            <person name="Palacio-Mejia J."/>
            <person name="Plott C."/>
            <person name="Shakirov E."/>
            <person name="Shu S."/>
            <person name="Yoshinaga Y."/>
            <person name="Zane M."/>
            <person name="Rokhsar D."/>
            <person name="Grimwood J."/>
            <person name="Schmutz J."/>
            <person name="Juenger T."/>
        </authorList>
    </citation>
    <scope>NUCLEOTIDE SEQUENCE [LARGE SCALE GENOMIC DNA]</scope>
    <source>
        <strain evidence="2">cv. HAL2</strain>
    </source>
</reference>
<dbReference type="Gramene" id="PUZ40987">
    <property type="protein sequence ID" value="PUZ40987"/>
    <property type="gene ID" value="GQ55_9G467000"/>
</dbReference>
<gene>
    <name evidence="1" type="ORF">GQ55_9G467000</name>
</gene>
<accession>A0A2T7CCC6</accession>
<protein>
    <submittedName>
        <fullName evidence="1">Uncharacterized protein</fullName>
    </submittedName>
</protein>
<proteinExistence type="predicted"/>
<organism evidence="1 2">
    <name type="scientific">Panicum hallii var. hallii</name>
    <dbReference type="NCBI Taxonomy" id="1504633"/>
    <lineage>
        <taxon>Eukaryota</taxon>
        <taxon>Viridiplantae</taxon>
        <taxon>Streptophyta</taxon>
        <taxon>Embryophyta</taxon>
        <taxon>Tracheophyta</taxon>
        <taxon>Spermatophyta</taxon>
        <taxon>Magnoliopsida</taxon>
        <taxon>Liliopsida</taxon>
        <taxon>Poales</taxon>
        <taxon>Poaceae</taxon>
        <taxon>PACMAD clade</taxon>
        <taxon>Panicoideae</taxon>
        <taxon>Panicodae</taxon>
        <taxon>Paniceae</taxon>
        <taxon>Panicinae</taxon>
        <taxon>Panicum</taxon>
        <taxon>Panicum sect. Panicum</taxon>
    </lineage>
</organism>
<evidence type="ECO:0000313" key="2">
    <source>
        <dbReference type="Proteomes" id="UP000244336"/>
    </source>
</evidence>
<dbReference type="EMBL" id="CM009757">
    <property type="protein sequence ID" value="PUZ40987.1"/>
    <property type="molecule type" value="Genomic_DNA"/>
</dbReference>
<name>A0A2T7CCC6_9POAL</name>
<keyword evidence="2" id="KW-1185">Reference proteome</keyword>
<evidence type="ECO:0000313" key="1">
    <source>
        <dbReference type="EMBL" id="PUZ40987.1"/>
    </source>
</evidence>
<sequence length="80" mass="9196">MLNDVEHGIGCIKATPFILPGRGGDWYYFFNSFAADDHSRREQGSQVPSERQCRRTGVFLPEDNDARRSRCRCLISRCTK</sequence>
<dbReference type="Proteomes" id="UP000244336">
    <property type="component" value="Chromosome 9"/>
</dbReference>